<evidence type="ECO:0008006" key="3">
    <source>
        <dbReference type="Google" id="ProtNLM"/>
    </source>
</evidence>
<keyword evidence="2" id="KW-1185">Reference proteome</keyword>
<organism evidence="1 2">
    <name type="scientific">Cherax quadricarinatus</name>
    <name type="common">Australian red claw crayfish</name>
    <dbReference type="NCBI Taxonomy" id="27406"/>
    <lineage>
        <taxon>Eukaryota</taxon>
        <taxon>Metazoa</taxon>
        <taxon>Ecdysozoa</taxon>
        <taxon>Arthropoda</taxon>
        <taxon>Crustacea</taxon>
        <taxon>Multicrustacea</taxon>
        <taxon>Malacostraca</taxon>
        <taxon>Eumalacostraca</taxon>
        <taxon>Eucarida</taxon>
        <taxon>Decapoda</taxon>
        <taxon>Pleocyemata</taxon>
        <taxon>Astacidea</taxon>
        <taxon>Parastacoidea</taxon>
        <taxon>Parastacidae</taxon>
        <taxon>Cherax</taxon>
    </lineage>
</organism>
<dbReference type="Proteomes" id="UP001445076">
    <property type="component" value="Unassembled WGS sequence"/>
</dbReference>
<evidence type="ECO:0000313" key="1">
    <source>
        <dbReference type="EMBL" id="KAK8738676.1"/>
    </source>
</evidence>
<gene>
    <name evidence="1" type="ORF">OTU49_004002</name>
</gene>
<name>A0AAW0XG04_CHEQU</name>
<evidence type="ECO:0000313" key="2">
    <source>
        <dbReference type="Proteomes" id="UP001445076"/>
    </source>
</evidence>
<comment type="caution">
    <text evidence="1">The sequence shown here is derived from an EMBL/GenBank/DDBJ whole genome shotgun (WGS) entry which is preliminary data.</text>
</comment>
<accession>A0AAW0XG04</accession>
<proteinExistence type="predicted"/>
<dbReference type="AlphaFoldDB" id="A0AAW0XG04"/>
<reference evidence="1 2" key="1">
    <citation type="journal article" date="2024" name="BMC Genomics">
        <title>Genome assembly of redclaw crayfish (Cherax quadricarinatus) provides insights into its immune adaptation and hypoxia tolerance.</title>
        <authorList>
            <person name="Liu Z."/>
            <person name="Zheng J."/>
            <person name="Li H."/>
            <person name="Fang K."/>
            <person name="Wang S."/>
            <person name="He J."/>
            <person name="Zhou D."/>
            <person name="Weng S."/>
            <person name="Chi M."/>
            <person name="Gu Z."/>
            <person name="He J."/>
            <person name="Li F."/>
            <person name="Wang M."/>
        </authorList>
    </citation>
    <scope>NUCLEOTIDE SEQUENCE [LARGE SCALE GENOMIC DNA]</scope>
    <source>
        <strain evidence="1">ZL_2023a</strain>
    </source>
</reference>
<dbReference type="EMBL" id="JARKIK010000039">
    <property type="protein sequence ID" value="KAK8738676.1"/>
    <property type="molecule type" value="Genomic_DNA"/>
</dbReference>
<protein>
    <recommendedName>
        <fullName evidence="3">Secreted protein</fullName>
    </recommendedName>
</protein>
<sequence>MVIRHEAKKVLFLCLVLGQRRVECLNKENSSFCCIIHDLQRVRRLHFQEHRVCLPCLGVFIPEGRFFLSFPLLSNDAKNLQRPVSHELLQSNSDLWDTLQLTVAP</sequence>